<sequence length="333" mass="37384">MSSEESVVIDPQAIKELELLDSRISDVDIEVTAKKHLMMAPIFAQRQQTIDKIPGFWAVVFENAAMELEGTITPTDSEVLVNALTKVEVLRPEIPAGAKPTDTGLDHFGEPRSITINFHFKENEWFSDRILSKTLYFRYTKEGSAGLTSDPIRINWKAGKDLTEGLTEAAYQFWGAQKQTPSQQLDAVLTGNARKARDAAAKEMPQYKALTKLLSESVNGSISFFNFFSYRGRWTSAAESQEARAEIKARRAAALSGTDEEEMEDDDEDDEFDFAEEDVETFPSGHDIAISIAEDIWPDAIDYFFADSIDSDVEIDDDDDDDEDDEDEDVEME</sequence>
<dbReference type="SUPFAM" id="SSF143113">
    <property type="entry name" value="NAP-like"/>
    <property type="match status" value="1"/>
</dbReference>
<feature type="region of interest" description="Disordered" evidence="3">
    <location>
        <begin position="309"/>
        <end position="333"/>
    </location>
</feature>
<dbReference type="Gene3D" id="3.30.1120.90">
    <property type="entry name" value="Nucleosome assembly protein"/>
    <property type="match status" value="1"/>
</dbReference>
<evidence type="ECO:0000256" key="3">
    <source>
        <dbReference type="SAM" id="MobiDB-lite"/>
    </source>
</evidence>
<evidence type="ECO:0000313" key="5">
    <source>
        <dbReference type="Proteomes" id="UP000256328"/>
    </source>
</evidence>
<accession>A0A3D8Q7B6</accession>
<reference evidence="4 5" key="1">
    <citation type="journal article" date="2018" name="IMA Fungus">
        <title>IMA Genome-F 9: Draft genome sequence of Annulohypoxylon stygium, Aspergillus mulundensis, Berkeleyomyces basicola (syn. Thielaviopsis basicola), Ceratocystis smalleyi, two Cercospora beticola strains, Coleophoma cylindrospora, Fusarium fracticaudum, Phialophora cf. hyalina, and Morchella septimelata.</title>
        <authorList>
            <person name="Wingfield B.D."/>
            <person name="Bills G.F."/>
            <person name="Dong Y."/>
            <person name="Huang W."/>
            <person name="Nel W.J."/>
            <person name="Swalarsk-Parry B.S."/>
            <person name="Vaghefi N."/>
            <person name="Wilken P.M."/>
            <person name="An Z."/>
            <person name="de Beer Z.W."/>
            <person name="De Vos L."/>
            <person name="Chen L."/>
            <person name="Duong T.A."/>
            <person name="Gao Y."/>
            <person name="Hammerbacher A."/>
            <person name="Kikkert J.R."/>
            <person name="Li Y."/>
            <person name="Li H."/>
            <person name="Li K."/>
            <person name="Li Q."/>
            <person name="Liu X."/>
            <person name="Ma X."/>
            <person name="Naidoo K."/>
            <person name="Pethybridge S.J."/>
            <person name="Sun J."/>
            <person name="Steenkamp E.T."/>
            <person name="van der Nest M.A."/>
            <person name="van Wyk S."/>
            <person name="Wingfield M.J."/>
            <person name="Xiong C."/>
            <person name="Yue Q."/>
            <person name="Zhang X."/>
        </authorList>
    </citation>
    <scope>NUCLEOTIDE SEQUENCE [LARGE SCALE GENOMIC DNA]</scope>
    <source>
        <strain evidence="4 5">BP5796</strain>
    </source>
</reference>
<dbReference type="InterPro" id="IPR002164">
    <property type="entry name" value="NAP_family"/>
</dbReference>
<comment type="similarity">
    <text evidence="1 2">Belongs to the nucleosome assembly protein (NAP) family.</text>
</comment>
<dbReference type="AlphaFoldDB" id="A0A3D8Q7B6"/>
<name>A0A3D8Q7B6_9HELO</name>
<dbReference type="PANTHER" id="PTHR11875">
    <property type="entry name" value="TESTIS-SPECIFIC Y-ENCODED PROTEIN"/>
    <property type="match status" value="1"/>
</dbReference>
<dbReference type="InterPro" id="IPR037231">
    <property type="entry name" value="NAP-like_sf"/>
</dbReference>
<feature type="region of interest" description="Disordered" evidence="3">
    <location>
        <begin position="252"/>
        <end position="271"/>
    </location>
</feature>
<proteinExistence type="inferred from homology"/>
<gene>
    <name evidence="4" type="ORF">BP5796_12500</name>
</gene>
<evidence type="ECO:0000256" key="2">
    <source>
        <dbReference type="RuleBase" id="RU003876"/>
    </source>
</evidence>
<dbReference type="Pfam" id="PF00956">
    <property type="entry name" value="NAP"/>
    <property type="match status" value="1"/>
</dbReference>
<evidence type="ECO:0000313" key="4">
    <source>
        <dbReference type="EMBL" id="RDW57699.1"/>
    </source>
</evidence>
<comment type="caution">
    <text evidence="4">The sequence shown here is derived from an EMBL/GenBank/DDBJ whole genome shotgun (WGS) entry which is preliminary data.</text>
</comment>
<keyword evidence="5" id="KW-1185">Reference proteome</keyword>
<protein>
    <submittedName>
        <fullName evidence="4">Putative nap family protein</fullName>
    </submittedName>
</protein>
<dbReference type="EMBL" id="PDLN01000022">
    <property type="protein sequence ID" value="RDW57699.1"/>
    <property type="molecule type" value="Genomic_DNA"/>
</dbReference>
<dbReference type="OrthoDB" id="19419at2759"/>
<feature type="compositionally biased region" description="Acidic residues" evidence="3">
    <location>
        <begin position="258"/>
        <end position="271"/>
    </location>
</feature>
<dbReference type="Proteomes" id="UP000256328">
    <property type="component" value="Unassembled WGS sequence"/>
</dbReference>
<dbReference type="GO" id="GO:0005634">
    <property type="term" value="C:nucleus"/>
    <property type="evidence" value="ECO:0007669"/>
    <property type="project" value="InterPro"/>
</dbReference>
<organism evidence="4 5">
    <name type="scientific">Coleophoma crateriformis</name>
    <dbReference type="NCBI Taxonomy" id="565419"/>
    <lineage>
        <taxon>Eukaryota</taxon>
        <taxon>Fungi</taxon>
        <taxon>Dikarya</taxon>
        <taxon>Ascomycota</taxon>
        <taxon>Pezizomycotina</taxon>
        <taxon>Leotiomycetes</taxon>
        <taxon>Helotiales</taxon>
        <taxon>Dermateaceae</taxon>
        <taxon>Coleophoma</taxon>
    </lineage>
</organism>
<evidence type="ECO:0000256" key="1">
    <source>
        <dbReference type="ARBA" id="ARBA00009947"/>
    </source>
</evidence>
<dbReference type="GO" id="GO:0006334">
    <property type="term" value="P:nucleosome assembly"/>
    <property type="evidence" value="ECO:0007669"/>
    <property type="project" value="InterPro"/>
</dbReference>